<feature type="domain" description="UspA" evidence="2">
    <location>
        <begin position="1"/>
        <end position="147"/>
    </location>
</feature>
<dbReference type="PIRSF" id="PIRSF006276">
    <property type="entry name" value="UspA"/>
    <property type="match status" value="1"/>
</dbReference>
<protein>
    <submittedName>
        <fullName evidence="3">TRAP-T-associated universal stress protein TeaD</fullName>
    </submittedName>
</protein>
<evidence type="ECO:0000259" key="2">
    <source>
        <dbReference type="Pfam" id="PF00582"/>
    </source>
</evidence>
<dbReference type="Pfam" id="PF00582">
    <property type="entry name" value="Usp"/>
    <property type="match status" value="1"/>
</dbReference>
<dbReference type="PRINTS" id="PR01438">
    <property type="entry name" value="UNVRSLSTRESS"/>
</dbReference>
<dbReference type="InterPro" id="IPR006016">
    <property type="entry name" value="UspA"/>
</dbReference>
<sequence length="147" mass="15880">MYEKILVATDGSKLSEKAVTSAIALAGLTGASLIAVKVVPRYPQSYFEGGLALQAEEVSRIEKQWADEGQAVVDEVKKMAELQGIKTRAVTAKSDFVSEAIIAAAKKHKCDLIVMASHGRRGVKRLLLGSETQQVLTHSHIPVLILR</sequence>
<dbReference type="EMBL" id="MLJW01003781">
    <property type="protein sequence ID" value="OIQ71325.1"/>
    <property type="molecule type" value="Genomic_DNA"/>
</dbReference>
<dbReference type="PANTHER" id="PTHR46268:SF15">
    <property type="entry name" value="UNIVERSAL STRESS PROTEIN HP_0031"/>
    <property type="match status" value="1"/>
</dbReference>
<dbReference type="InterPro" id="IPR006015">
    <property type="entry name" value="Universal_stress_UspA"/>
</dbReference>
<dbReference type="Gene3D" id="3.40.50.620">
    <property type="entry name" value="HUPs"/>
    <property type="match status" value="1"/>
</dbReference>
<dbReference type="AlphaFoldDB" id="A0A1J5Q5W4"/>
<organism evidence="3">
    <name type="scientific">mine drainage metagenome</name>
    <dbReference type="NCBI Taxonomy" id="410659"/>
    <lineage>
        <taxon>unclassified sequences</taxon>
        <taxon>metagenomes</taxon>
        <taxon>ecological metagenomes</taxon>
    </lineage>
</organism>
<comment type="similarity">
    <text evidence="1">Belongs to the universal stress protein A family.</text>
</comment>
<dbReference type="CDD" id="cd00293">
    <property type="entry name" value="USP-like"/>
    <property type="match status" value="1"/>
</dbReference>
<evidence type="ECO:0000256" key="1">
    <source>
        <dbReference type="ARBA" id="ARBA00008791"/>
    </source>
</evidence>
<name>A0A1J5Q5W4_9ZZZZ</name>
<comment type="caution">
    <text evidence="3">The sequence shown here is derived from an EMBL/GenBank/DDBJ whole genome shotgun (WGS) entry which is preliminary data.</text>
</comment>
<gene>
    <name evidence="3" type="primary">teaD_12</name>
    <name evidence="3" type="ORF">GALL_470610</name>
</gene>
<dbReference type="InterPro" id="IPR014729">
    <property type="entry name" value="Rossmann-like_a/b/a_fold"/>
</dbReference>
<dbReference type="PANTHER" id="PTHR46268">
    <property type="entry name" value="STRESS RESPONSE PROTEIN NHAX"/>
    <property type="match status" value="1"/>
</dbReference>
<reference evidence="3" key="1">
    <citation type="submission" date="2016-10" db="EMBL/GenBank/DDBJ databases">
        <title>Sequence of Gallionella enrichment culture.</title>
        <authorList>
            <person name="Poehlein A."/>
            <person name="Muehling M."/>
            <person name="Daniel R."/>
        </authorList>
    </citation>
    <scope>NUCLEOTIDE SEQUENCE</scope>
</reference>
<proteinExistence type="inferred from homology"/>
<accession>A0A1J5Q5W4</accession>
<evidence type="ECO:0000313" key="3">
    <source>
        <dbReference type="EMBL" id="OIQ71325.1"/>
    </source>
</evidence>
<dbReference type="SUPFAM" id="SSF52402">
    <property type="entry name" value="Adenine nucleotide alpha hydrolases-like"/>
    <property type="match status" value="1"/>
</dbReference>